<dbReference type="Proteomes" id="UP000251891">
    <property type="component" value="Unassembled WGS sequence"/>
</dbReference>
<accession>A0A365H789</accession>
<feature type="region of interest" description="Disordered" evidence="1">
    <location>
        <begin position="50"/>
        <end position="72"/>
    </location>
</feature>
<keyword evidence="3" id="KW-1185">Reference proteome</keyword>
<name>A0A365H789_9ACTN</name>
<reference evidence="2 3" key="1">
    <citation type="submission" date="2018-06" db="EMBL/GenBank/DDBJ databases">
        <title>Actinomadura craniellae sp. nov. isolated from marine sponge Craniella sp.</title>
        <authorList>
            <person name="Li L."/>
            <person name="Xu Q.H."/>
            <person name="Lin H.W."/>
            <person name="Lu Y.H."/>
        </authorList>
    </citation>
    <scope>NUCLEOTIDE SEQUENCE [LARGE SCALE GENOMIC DNA]</scope>
    <source>
        <strain evidence="2 3">LHW63021</strain>
    </source>
</reference>
<sequence length="72" mass="7729">MATVVRGEEAAGAFGLGERAARLVQCSSVLLSAPQCSSVLRKHRNIGSMTGQLEMARAPDRRSRSFEGAEEH</sequence>
<dbReference type="AlphaFoldDB" id="A0A365H789"/>
<evidence type="ECO:0000313" key="2">
    <source>
        <dbReference type="EMBL" id="RAY14846.1"/>
    </source>
</evidence>
<evidence type="ECO:0000313" key="3">
    <source>
        <dbReference type="Proteomes" id="UP000251891"/>
    </source>
</evidence>
<feature type="compositionally biased region" description="Basic and acidic residues" evidence="1">
    <location>
        <begin position="57"/>
        <end position="72"/>
    </location>
</feature>
<proteinExistence type="predicted"/>
<evidence type="ECO:0000256" key="1">
    <source>
        <dbReference type="SAM" id="MobiDB-lite"/>
    </source>
</evidence>
<protein>
    <submittedName>
        <fullName evidence="2">Uncharacterized protein</fullName>
    </submittedName>
</protein>
<organism evidence="2 3">
    <name type="scientific">Actinomadura craniellae</name>
    <dbReference type="NCBI Taxonomy" id="2231787"/>
    <lineage>
        <taxon>Bacteria</taxon>
        <taxon>Bacillati</taxon>
        <taxon>Actinomycetota</taxon>
        <taxon>Actinomycetes</taxon>
        <taxon>Streptosporangiales</taxon>
        <taxon>Thermomonosporaceae</taxon>
        <taxon>Actinomadura</taxon>
    </lineage>
</organism>
<dbReference type="EMBL" id="QLYX01000005">
    <property type="protein sequence ID" value="RAY14846.1"/>
    <property type="molecule type" value="Genomic_DNA"/>
</dbReference>
<comment type="caution">
    <text evidence="2">The sequence shown here is derived from an EMBL/GenBank/DDBJ whole genome shotgun (WGS) entry which is preliminary data.</text>
</comment>
<gene>
    <name evidence="2" type="ORF">DPM19_14105</name>
</gene>